<evidence type="ECO:0008006" key="3">
    <source>
        <dbReference type="Google" id="ProtNLM"/>
    </source>
</evidence>
<sequence>MRKTTTALALGVAGAIVFGLAGCTPADRPLIAVRAADGEPAVLLAGCSDFQIDSISLLTTSRDVTALVDGPDRELRRTGTQVPESMPLFGPPPTGWEVTDDRLTALTADQPYGLAAYSNGRPTVPITFTAADLAELGPDEVLVGKTLSSHEKVTEREYRKRAKNAC</sequence>
<dbReference type="AlphaFoldDB" id="A0A1C4V6Q2"/>
<organism evidence="1 2">
    <name type="scientific">Micromonospora viridifaciens</name>
    <dbReference type="NCBI Taxonomy" id="1881"/>
    <lineage>
        <taxon>Bacteria</taxon>
        <taxon>Bacillati</taxon>
        <taxon>Actinomycetota</taxon>
        <taxon>Actinomycetes</taxon>
        <taxon>Micromonosporales</taxon>
        <taxon>Micromonosporaceae</taxon>
        <taxon>Micromonospora</taxon>
    </lineage>
</organism>
<evidence type="ECO:0000313" key="2">
    <source>
        <dbReference type="Proteomes" id="UP000198242"/>
    </source>
</evidence>
<evidence type="ECO:0000313" key="1">
    <source>
        <dbReference type="EMBL" id="SCE79624.1"/>
    </source>
</evidence>
<accession>A0A1C4V6Q2</accession>
<proteinExistence type="predicted"/>
<reference evidence="2" key="1">
    <citation type="submission" date="2016-06" db="EMBL/GenBank/DDBJ databases">
        <authorList>
            <person name="Varghese N."/>
            <person name="Submissions Spin"/>
        </authorList>
    </citation>
    <scope>NUCLEOTIDE SEQUENCE [LARGE SCALE GENOMIC DNA]</scope>
    <source>
        <strain evidence="2">DSM 43909</strain>
    </source>
</reference>
<dbReference type="EMBL" id="LT607411">
    <property type="protein sequence ID" value="SCE79624.1"/>
    <property type="molecule type" value="Genomic_DNA"/>
</dbReference>
<dbReference type="RefSeq" id="WP_089005326.1">
    <property type="nucleotide sequence ID" value="NZ_LT607411.1"/>
</dbReference>
<keyword evidence="2" id="KW-1185">Reference proteome</keyword>
<dbReference type="PROSITE" id="PS51257">
    <property type="entry name" value="PROKAR_LIPOPROTEIN"/>
    <property type="match status" value="1"/>
</dbReference>
<protein>
    <recommendedName>
        <fullName evidence="3">Lipoprotein</fullName>
    </recommendedName>
</protein>
<dbReference type="OrthoDB" id="3390429at2"/>
<name>A0A1C4V6Q2_MICVI</name>
<gene>
    <name evidence="1" type="ORF">GA0074695_1189</name>
</gene>
<dbReference type="Proteomes" id="UP000198242">
    <property type="component" value="Chromosome I"/>
</dbReference>